<name>A0A2M7V696_9BACT</name>
<keyword evidence="2" id="KW-0732">Signal</keyword>
<feature type="region of interest" description="Disordered" evidence="1">
    <location>
        <begin position="167"/>
        <end position="206"/>
    </location>
</feature>
<sequence>MRHISYLAFLAAMLALTWAAPSANAETPTMATDAKTTGDHATEVTATATAVSSLTEEMVHTAIWQSPNNAIANLAFSSSSPLTDRIAVTAVVDDDFNIGRGAGVMGFVGNADHVPIAMWHDGQAIILRHDATDVMGVNNATTTAVNNAAADSAATKVQNSVMGCTTGGDAKEVGTRPNSEPMMASPSTTNDTAPHNPKEGMGKTDY</sequence>
<evidence type="ECO:0000256" key="1">
    <source>
        <dbReference type="SAM" id="MobiDB-lite"/>
    </source>
</evidence>
<dbReference type="EMBL" id="PFPJ01000020">
    <property type="protein sequence ID" value="PIZ94178.1"/>
    <property type="molecule type" value="Genomic_DNA"/>
</dbReference>
<feature type="signal peptide" evidence="2">
    <location>
        <begin position="1"/>
        <end position="25"/>
    </location>
</feature>
<evidence type="ECO:0000313" key="4">
    <source>
        <dbReference type="Proteomes" id="UP000228750"/>
    </source>
</evidence>
<evidence type="ECO:0000256" key="2">
    <source>
        <dbReference type="SAM" id="SignalP"/>
    </source>
</evidence>
<proteinExistence type="predicted"/>
<feature type="compositionally biased region" description="Basic and acidic residues" evidence="1">
    <location>
        <begin position="196"/>
        <end position="206"/>
    </location>
</feature>
<organism evidence="3 4">
    <name type="scientific">Candidatus Magasanikbacteria bacterium CG_4_10_14_0_2_um_filter_41_10</name>
    <dbReference type="NCBI Taxonomy" id="1974638"/>
    <lineage>
        <taxon>Bacteria</taxon>
        <taxon>Candidatus Magasanikiibacteriota</taxon>
    </lineage>
</organism>
<comment type="caution">
    <text evidence="3">The sequence shown here is derived from an EMBL/GenBank/DDBJ whole genome shotgun (WGS) entry which is preliminary data.</text>
</comment>
<accession>A0A2M7V696</accession>
<feature type="chain" id="PRO_5014895846" evidence="2">
    <location>
        <begin position="26"/>
        <end position="206"/>
    </location>
</feature>
<evidence type="ECO:0000313" key="3">
    <source>
        <dbReference type="EMBL" id="PIZ94178.1"/>
    </source>
</evidence>
<protein>
    <submittedName>
        <fullName evidence="3">Uncharacterized protein</fullName>
    </submittedName>
</protein>
<dbReference type="AlphaFoldDB" id="A0A2M7V696"/>
<gene>
    <name evidence="3" type="ORF">COX82_01220</name>
</gene>
<reference evidence="4" key="1">
    <citation type="submission" date="2017-09" db="EMBL/GenBank/DDBJ databases">
        <title>Depth-based differentiation of microbial function through sediment-hosted aquifers and enrichment of novel symbionts in the deep terrestrial subsurface.</title>
        <authorList>
            <person name="Probst A.J."/>
            <person name="Ladd B."/>
            <person name="Jarett J.K."/>
            <person name="Geller-Mcgrath D.E."/>
            <person name="Sieber C.M.K."/>
            <person name="Emerson J.B."/>
            <person name="Anantharaman K."/>
            <person name="Thomas B.C."/>
            <person name="Malmstrom R."/>
            <person name="Stieglmeier M."/>
            <person name="Klingl A."/>
            <person name="Woyke T."/>
            <person name="Ryan C.M."/>
            <person name="Banfield J.F."/>
        </authorList>
    </citation>
    <scope>NUCLEOTIDE SEQUENCE [LARGE SCALE GENOMIC DNA]</scope>
</reference>
<dbReference type="Proteomes" id="UP000228750">
    <property type="component" value="Unassembled WGS sequence"/>
</dbReference>